<protein>
    <submittedName>
        <fullName evidence="2">Uncharacterized protein</fullName>
    </submittedName>
</protein>
<name>A0A016TDU5_9BILA</name>
<dbReference type="EMBL" id="JARK01001448">
    <property type="protein sequence ID" value="EYC00825.1"/>
    <property type="molecule type" value="Genomic_DNA"/>
</dbReference>
<dbReference type="InterPro" id="IPR035127">
    <property type="entry name" value="SL4P"/>
</dbReference>
<proteinExistence type="predicted"/>
<keyword evidence="3" id="KW-1185">Reference proteome</keyword>
<gene>
    <name evidence="2" type="primary">Acey_s0112.g280</name>
    <name evidence="2" type="ORF">Y032_0112g280</name>
</gene>
<dbReference type="Pfam" id="PF17618">
    <property type="entry name" value="SL4P"/>
    <property type="match status" value="1"/>
</dbReference>
<evidence type="ECO:0000256" key="1">
    <source>
        <dbReference type="SAM" id="MobiDB-lite"/>
    </source>
</evidence>
<feature type="compositionally biased region" description="Basic and acidic residues" evidence="1">
    <location>
        <begin position="126"/>
        <end position="135"/>
    </location>
</feature>
<dbReference type="OrthoDB" id="5868217at2759"/>
<evidence type="ECO:0000313" key="2">
    <source>
        <dbReference type="EMBL" id="EYC00825.1"/>
    </source>
</evidence>
<sequence>MPEEEKTVTIKFYTDDAPQMTIKYKDKKELFKKFQKKLKKFDFPTDELYWYDWENVHLRIRNADDLYIAVRESDFAKMFARDPRNRKTFPSFSSDEDEKEPDEKEVAKEHKSRNCSPSPTRGRGRSRSEPRHGSRHHTDYFYYPTPWNYGPWMEPRYGFMPCPYDPRGYGMDRRGRQDVKPHCHCKKRHGDAEKP</sequence>
<dbReference type="AlphaFoldDB" id="A0A016TDU5"/>
<dbReference type="Proteomes" id="UP000024635">
    <property type="component" value="Unassembled WGS sequence"/>
</dbReference>
<organism evidence="2 3">
    <name type="scientific">Ancylostoma ceylanicum</name>
    <dbReference type="NCBI Taxonomy" id="53326"/>
    <lineage>
        <taxon>Eukaryota</taxon>
        <taxon>Metazoa</taxon>
        <taxon>Ecdysozoa</taxon>
        <taxon>Nematoda</taxon>
        <taxon>Chromadorea</taxon>
        <taxon>Rhabditida</taxon>
        <taxon>Rhabditina</taxon>
        <taxon>Rhabditomorpha</taxon>
        <taxon>Strongyloidea</taxon>
        <taxon>Ancylostomatidae</taxon>
        <taxon>Ancylostomatinae</taxon>
        <taxon>Ancylostoma</taxon>
    </lineage>
</organism>
<feature type="region of interest" description="Disordered" evidence="1">
    <location>
        <begin position="169"/>
        <end position="195"/>
    </location>
</feature>
<comment type="caution">
    <text evidence="2">The sequence shown here is derived from an EMBL/GenBank/DDBJ whole genome shotgun (WGS) entry which is preliminary data.</text>
</comment>
<reference evidence="3" key="1">
    <citation type="journal article" date="2015" name="Nat. Genet.">
        <title>The genome and transcriptome of the zoonotic hookworm Ancylostoma ceylanicum identify infection-specific gene families.</title>
        <authorList>
            <person name="Schwarz E.M."/>
            <person name="Hu Y."/>
            <person name="Antoshechkin I."/>
            <person name="Miller M.M."/>
            <person name="Sternberg P.W."/>
            <person name="Aroian R.V."/>
        </authorList>
    </citation>
    <scope>NUCLEOTIDE SEQUENCE</scope>
    <source>
        <strain evidence="3">HY135</strain>
    </source>
</reference>
<feature type="compositionally biased region" description="Basic and acidic residues" evidence="1">
    <location>
        <begin position="170"/>
        <end position="181"/>
    </location>
</feature>
<accession>A0A016TDU5</accession>
<feature type="region of interest" description="Disordered" evidence="1">
    <location>
        <begin position="86"/>
        <end position="135"/>
    </location>
</feature>
<evidence type="ECO:0000313" key="3">
    <source>
        <dbReference type="Proteomes" id="UP000024635"/>
    </source>
</evidence>